<evidence type="ECO:0000313" key="2">
    <source>
        <dbReference type="Proteomes" id="UP000230607"/>
    </source>
</evidence>
<dbReference type="Proteomes" id="UP000230607">
    <property type="component" value="Chromosome 1"/>
</dbReference>
<organism evidence="1 2">
    <name type="scientific">Candidatus Nitrosotalea okcheonensis</name>
    <dbReference type="NCBI Taxonomy" id="1903276"/>
    <lineage>
        <taxon>Archaea</taxon>
        <taxon>Nitrososphaerota</taxon>
        <taxon>Nitrososphaeria</taxon>
        <taxon>Nitrosotaleales</taxon>
        <taxon>Nitrosotaleaceae</taxon>
        <taxon>Nitrosotalea</taxon>
    </lineage>
</organism>
<dbReference type="AlphaFoldDB" id="A0A2H1FCS4"/>
<proteinExistence type="predicted"/>
<name>A0A2H1FCS4_9ARCH</name>
<dbReference type="EMBL" id="LT841358">
    <property type="protein sequence ID" value="SMH70547.1"/>
    <property type="molecule type" value="Genomic_DNA"/>
</dbReference>
<evidence type="ECO:0000313" key="1">
    <source>
        <dbReference type="EMBL" id="SMH70547.1"/>
    </source>
</evidence>
<protein>
    <submittedName>
        <fullName evidence="1">Uncharacterized protein</fullName>
    </submittedName>
</protein>
<keyword evidence="2" id="KW-1185">Reference proteome</keyword>
<accession>A0A2H1FCS4</accession>
<reference evidence="2" key="1">
    <citation type="submission" date="2017-03" db="EMBL/GenBank/DDBJ databases">
        <authorList>
            <person name="Herbold C."/>
        </authorList>
    </citation>
    <scope>NUCLEOTIDE SEQUENCE [LARGE SCALE GENOMIC DNA]</scope>
</reference>
<sequence>MQHIQANMMVSGRKCTGNRYTSTLLTKGITDAKIANIQS</sequence>
<gene>
    <name evidence="1" type="ORF">NCS_10354</name>
</gene>